<dbReference type="InterPro" id="IPR000073">
    <property type="entry name" value="AB_hydrolase_1"/>
</dbReference>
<dbReference type="PANTHER" id="PTHR11592:SF132">
    <property type="entry name" value="GLUTATHIONE PEROXIDASE 7, CHLOROPLASTIC-RELATED"/>
    <property type="match status" value="1"/>
</dbReference>
<feature type="domain" description="AB hydrolase-1" evidence="6">
    <location>
        <begin position="96"/>
        <end position="325"/>
    </location>
</feature>
<dbReference type="EMBL" id="CAXAMM010041006">
    <property type="protein sequence ID" value="CAK9096740.1"/>
    <property type="molecule type" value="Genomic_DNA"/>
</dbReference>
<dbReference type="PRINTS" id="PR01011">
    <property type="entry name" value="GLUTPROXDASE"/>
</dbReference>
<evidence type="ECO:0000256" key="2">
    <source>
        <dbReference type="ARBA" id="ARBA00022559"/>
    </source>
</evidence>
<evidence type="ECO:0000256" key="3">
    <source>
        <dbReference type="ARBA" id="ARBA00023002"/>
    </source>
</evidence>
<evidence type="ECO:0000313" key="7">
    <source>
        <dbReference type="EMBL" id="CAK9096740.1"/>
    </source>
</evidence>
<dbReference type="PANTHER" id="PTHR11592">
    <property type="entry name" value="GLUTATHIONE PEROXIDASE"/>
    <property type="match status" value="1"/>
</dbReference>
<dbReference type="SUPFAM" id="SSF53474">
    <property type="entry name" value="alpha/beta-Hydrolases"/>
    <property type="match status" value="1"/>
</dbReference>
<dbReference type="Gene3D" id="3.40.30.10">
    <property type="entry name" value="Glutaredoxin"/>
    <property type="match status" value="1"/>
</dbReference>
<dbReference type="InterPro" id="IPR000889">
    <property type="entry name" value="Glutathione_peroxidase"/>
</dbReference>
<feature type="repeat" description="PPR" evidence="4">
    <location>
        <begin position="472"/>
        <end position="506"/>
    </location>
</feature>
<evidence type="ECO:0000256" key="1">
    <source>
        <dbReference type="ARBA" id="ARBA00006926"/>
    </source>
</evidence>
<evidence type="ECO:0000313" key="8">
    <source>
        <dbReference type="Proteomes" id="UP001642464"/>
    </source>
</evidence>
<dbReference type="InterPro" id="IPR002885">
    <property type="entry name" value="PPR_rpt"/>
</dbReference>
<dbReference type="PROSITE" id="PS51355">
    <property type="entry name" value="GLUTATHIONE_PEROXID_3"/>
    <property type="match status" value="1"/>
</dbReference>
<keyword evidence="3 5" id="KW-0560">Oxidoreductase</keyword>
<dbReference type="InterPro" id="IPR029058">
    <property type="entry name" value="AB_hydrolase_fold"/>
</dbReference>
<evidence type="ECO:0000259" key="6">
    <source>
        <dbReference type="Pfam" id="PF12697"/>
    </source>
</evidence>
<dbReference type="Pfam" id="PF03998">
    <property type="entry name" value="Utp11"/>
    <property type="match status" value="1"/>
</dbReference>
<protein>
    <recommendedName>
        <fullName evidence="5">Glutathione peroxidase</fullName>
    </recommendedName>
</protein>
<dbReference type="Pfam" id="PF12697">
    <property type="entry name" value="Abhydrolase_6"/>
    <property type="match status" value="1"/>
</dbReference>
<evidence type="ECO:0000256" key="4">
    <source>
        <dbReference type="PROSITE-ProRule" id="PRU00708"/>
    </source>
</evidence>
<sequence length="961" mass="105533">MGSICSAEARRGCAECQADPGLFSSLKVCEEASGGCGRSLCSSCLAHPLVTEKARGEGKVQDQDIQSFCKACFQRLSLLDFTQDVDILGPSTGLTLLYVHGGGGCRKMFRQHAAAMVKNGFRCVLMDLPGHGSRMDEVLTMESAINAIVKVIKQHAPLYKGVKPVYVGGSLGGYIGMEFLGRHPDLCSCAIITMCGQNVGLGRGWAAGAGLWVMGTLLPKMGTRQIMSALVAQVRKNGHIPESLFMDDHLRTGMFFGQALAQVEILKETNPQAALGKFPGAMLFINGSQDHRDSEELWKATAQKGELIVYEGADHFFSHDDRYSQRFEDDCLDFIRRQSGGCDGQQALQGLGSDKAWTLKKTHIYSLGLEDIELEKKGTEKLDYVKRAKDFHTKETTIKRLHRKAYFKNEDEFNRKMNQYFTSKEPELGAQKSSLSPDQVSYLIVTRGERRAKGAVAASLLEDASTRAIEANVAFSSSVVDCLARDTSWEEALDLIEDMKRQGPQPTDFAFSAMMRGLGPEHWEDALLTLQEMPCQWDAVSVGATVASCVEAWEWATMIATQRRYDLRPNAITCSSLIHTYESASRWEAAMIVVERTLGNVVALAAALSTLEKQITRWKEALGLLNSHHRRRTQLNIVACSAAISACAAGKASSWHAAFWLFEGLRPSSLQPNLVTFGGCLTALQQMAQWERSLRTSDTFSRDVPAYGAQVAACAMSRRWVEVRFGYRAIVTQDAPVTLHFLEAEKPNKHMIFVDEENHVDAATGADFSLPLQCLGDVDGDDKSAGPEGFHGLSAKNIDGTEIPFSSLQGKTVLELNKDLKLTILAFPCNQFGAQEPGSASEIKSFVLEQGAPVEDSRSGFILMEKVDVNGPGTHPVYQFLKSSTGVPDIKWNFSAYFLVNSAGTVQHLPGGRNSPLSMKEAIEANRLHLKQLETKAFKPAPDESKGTDWVLKGYPFVKVR</sequence>
<comment type="similarity">
    <text evidence="1 5">Belongs to the glutathione peroxidase family.</text>
</comment>
<dbReference type="Pfam" id="PF00255">
    <property type="entry name" value="GSHPx"/>
    <property type="match status" value="1"/>
</dbReference>
<keyword evidence="2 5" id="KW-0575">Peroxidase</keyword>
<evidence type="ECO:0000256" key="5">
    <source>
        <dbReference type="RuleBase" id="RU000499"/>
    </source>
</evidence>
<dbReference type="InterPro" id="IPR007144">
    <property type="entry name" value="SSU_processome_Utp11"/>
</dbReference>
<dbReference type="InterPro" id="IPR036249">
    <property type="entry name" value="Thioredoxin-like_sf"/>
</dbReference>
<dbReference type="NCBIfam" id="TIGR00756">
    <property type="entry name" value="PPR"/>
    <property type="match status" value="1"/>
</dbReference>
<dbReference type="PROSITE" id="PS51375">
    <property type="entry name" value="PPR"/>
    <property type="match status" value="1"/>
</dbReference>
<gene>
    <name evidence="7" type="ORF">SCF082_LOCUS45407</name>
</gene>
<dbReference type="Gene3D" id="1.25.40.10">
    <property type="entry name" value="Tetratricopeptide repeat domain"/>
    <property type="match status" value="2"/>
</dbReference>
<organism evidence="7 8">
    <name type="scientific">Durusdinium trenchii</name>
    <dbReference type="NCBI Taxonomy" id="1381693"/>
    <lineage>
        <taxon>Eukaryota</taxon>
        <taxon>Sar</taxon>
        <taxon>Alveolata</taxon>
        <taxon>Dinophyceae</taxon>
        <taxon>Suessiales</taxon>
        <taxon>Symbiodiniaceae</taxon>
        <taxon>Durusdinium</taxon>
    </lineage>
</organism>
<keyword evidence="8" id="KW-1185">Reference proteome</keyword>
<name>A0ABP0R9C8_9DINO</name>
<accession>A0ABP0R9C8</accession>
<dbReference type="PROSITE" id="PS00763">
    <property type="entry name" value="GLUTATHIONE_PEROXID_2"/>
    <property type="match status" value="1"/>
</dbReference>
<comment type="caution">
    <text evidence="7">The sequence shown here is derived from an EMBL/GenBank/DDBJ whole genome shotgun (WGS) entry which is preliminary data.</text>
</comment>
<proteinExistence type="inferred from homology"/>
<dbReference type="InterPro" id="IPR011990">
    <property type="entry name" value="TPR-like_helical_dom_sf"/>
</dbReference>
<dbReference type="Proteomes" id="UP001642464">
    <property type="component" value="Unassembled WGS sequence"/>
</dbReference>
<dbReference type="InterPro" id="IPR029760">
    <property type="entry name" value="GPX_CS"/>
</dbReference>
<reference evidence="7 8" key="1">
    <citation type="submission" date="2024-02" db="EMBL/GenBank/DDBJ databases">
        <authorList>
            <person name="Chen Y."/>
            <person name="Shah S."/>
            <person name="Dougan E. K."/>
            <person name="Thang M."/>
            <person name="Chan C."/>
        </authorList>
    </citation>
    <scope>NUCLEOTIDE SEQUENCE [LARGE SCALE GENOMIC DNA]</scope>
</reference>
<dbReference type="Gene3D" id="3.40.50.1820">
    <property type="entry name" value="alpha/beta hydrolase"/>
    <property type="match status" value="1"/>
</dbReference>
<dbReference type="SUPFAM" id="SSF52833">
    <property type="entry name" value="Thioredoxin-like"/>
    <property type="match status" value="1"/>
</dbReference>